<dbReference type="FunFam" id="2.170.190.11:FF:000001">
    <property type="entry name" value="Molybdopterin molybdenumtransferase"/>
    <property type="match status" value="1"/>
</dbReference>
<dbReference type="EMBL" id="JAUCMV010000003">
    <property type="protein sequence ID" value="KAK0408103.1"/>
    <property type="molecule type" value="Genomic_DNA"/>
</dbReference>
<dbReference type="PANTHER" id="PTHR10192:SF5">
    <property type="entry name" value="GEPHYRIN"/>
    <property type="match status" value="1"/>
</dbReference>
<gene>
    <name evidence="8" type="ORF">QR680_003775</name>
</gene>
<evidence type="ECO:0000256" key="5">
    <source>
        <dbReference type="ARBA" id="ARBA00023150"/>
    </source>
</evidence>
<dbReference type="Pfam" id="PF03454">
    <property type="entry name" value="MoeA_C"/>
    <property type="match status" value="1"/>
</dbReference>
<comment type="catalytic activity">
    <reaction evidence="6">
        <text>adenylyl-molybdopterin + molybdate = Mo-molybdopterin + AMP + H(+)</text>
        <dbReference type="Rhea" id="RHEA:35047"/>
        <dbReference type="ChEBI" id="CHEBI:15378"/>
        <dbReference type="ChEBI" id="CHEBI:36264"/>
        <dbReference type="ChEBI" id="CHEBI:62727"/>
        <dbReference type="ChEBI" id="CHEBI:71302"/>
        <dbReference type="ChEBI" id="CHEBI:456215"/>
    </reaction>
</comment>
<comment type="function">
    <text evidence="6">Catalyzes two steps in the biosynthesis of the molybdenum cofactor. In the first step, molybdopterin is adenylated. Subsequently, molybdate is inserted into adenylated molybdopterin and AMP is released.</text>
</comment>
<protein>
    <recommendedName>
        <fullName evidence="4">molybdopterin adenylyltransferase</fullName>
        <ecNumber evidence="4">2.7.7.75</ecNumber>
    </recommendedName>
</protein>
<dbReference type="EC" id="2.7.7.75" evidence="4"/>
<dbReference type="SMART" id="SM00852">
    <property type="entry name" value="MoCF_biosynth"/>
    <property type="match status" value="1"/>
</dbReference>
<organism evidence="8 9">
    <name type="scientific">Steinernema hermaphroditum</name>
    <dbReference type="NCBI Taxonomy" id="289476"/>
    <lineage>
        <taxon>Eukaryota</taxon>
        <taxon>Metazoa</taxon>
        <taxon>Ecdysozoa</taxon>
        <taxon>Nematoda</taxon>
        <taxon>Chromadorea</taxon>
        <taxon>Rhabditida</taxon>
        <taxon>Tylenchina</taxon>
        <taxon>Panagrolaimomorpha</taxon>
        <taxon>Strongyloidoidea</taxon>
        <taxon>Steinernematidae</taxon>
        <taxon>Steinernema</taxon>
    </lineage>
</organism>
<dbReference type="InterPro" id="IPR036425">
    <property type="entry name" value="MoaB/Mog-like_dom_sf"/>
</dbReference>
<evidence type="ECO:0000256" key="4">
    <source>
        <dbReference type="ARBA" id="ARBA00012509"/>
    </source>
</evidence>
<comment type="similarity">
    <text evidence="3">In the C-terminal section; belongs to the MoeA family.</text>
</comment>
<keyword evidence="6" id="KW-0479">Metal-binding</keyword>
<dbReference type="PANTHER" id="PTHR10192">
    <property type="entry name" value="MOLYBDOPTERIN BIOSYNTHESIS PROTEIN"/>
    <property type="match status" value="1"/>
</dbReference>
<proteinExistence type="inferred from homology"/>
<dbReference type="SUPFAM" id="SSF63882">
    <property type="entry name" value="MoeA N-terminal region -like"/>
    <property type="match status" value="1"/>
</dbReference>
<evidence type="ECO:0000256" key="1">
    <source>
        <dbReference type="ARBA" id="ARBA00005046"/>
    </source>
</evidence>
<dbReference type="CDD" id="cd00887">
    <property type="entry name" value="MoeA"/>
    <property type="match status" value="1"/>
</dbReference>
<comment type="pathway">
    <text evidence="1 6">Cofactor biosynthesis; molybdopterin biosynthesis.</text>
</comment>
<dbReference type="GO" id="GO:0005829">
    <property type="term" value="C:cytosol"/>
    <property type="evidence" value="ECO:0007669"/>
    <property type="project" value="TreeGrafter"/>
</dbReference>
<accession>A0AA39HNR0</accession>
<keyword evidence="5 6" id="KW-0501">Molybdenum cofactor biosynthesis</keyword>
<dbReference type="Gene3D" id="2.40.340.10">
    <property type="entry name" value="MoeA, C-terminal, domain IV"/>
    <property type="match status" value="1"/>
</dbReference>
<dbReference type="GO" id="GO:0097112">
    <property type="term" value="P:gamma-aminobutyric acid receptor clustering"/>
    <property type="evidence" value="ECO:0007669"/>
    <property type="project" value="TreeGrafter"/>
</dbReference>
<comment type="caution">
    <text evidence="8">The sequence shown here is derived from an EMBL/GenBank/DDBJ whole genome shotgun (WGS) entry which is preliminary data.</text>
</comment>
<dbReference type="GO" id="GO:0030425">
    <property type="term" value="C:dendrite"/>
    <property type="evidence" value="ECO:0007669"/>
    <property type="project" value="TreeGrafter"/>
</dbReference>
<dbReference type="Pfam" id="PF00994">
    <property type="entry name" value="MoCF_biosynth"/>
    <property type="match status" value="1"/>
</dbReference>
<sequence length="438" mass="47482">MCSHPRVSQWPRLSMAEALETLAIEIGDSVTAEVESLNVAIGDHLIDRVLAEDVVAEQAMPAFRASIKDGYAVIASDGAGPRKVVSVTTAGATSSYVLQPGQCCRVSTGSMVINGADAVVMREYTEPLPGQEDRGEHETDVVIKVAPKIGQDIRSAGADFHEGAVLVPKGTQLLPQHIGLIESSCRRVIKVYSKIGVVFMSTGNELYRPTGTSGDVEKPALGLIHDSNRPQIYNQLLKHGFKGVDYGIVPDDKESLQNRLKEAIESDHQFIITTGGVSMGEKDHIKGVLTALGCKIHFGRVAMKPGMPTTFATVTNSKGLKKYFFSLPGNPVSAYVCMEVFAVPFMKKKAGFGKTELTRIIVKMEDEVKLDERLEYRRAVLIVQDGRLYARTTHPNQMSSALINIRDCNILVELPGRTDKKPVIAAGDDVNALVVGPI</sequence>
<keyword evidence="6" id="KW-0500">Molybdenum</keyword>
<dbReference type="InterPro" id="IPR036135">
    <property type="entry name" value="MoeA_linker/N_sf"/>
</dbReference>
<comment type="cofactor">
    <cofactor evidence="6">
        <name>Mg(2+)</name>
        <dbReference type="ChEBI" id="CHEBI:18420"/>
    </cofactor>
</comment>
<dbReference type="InterPro" id="IPR038987">
    <property type="entry name" value="MoeA-like"/>
</dbReference>
<dbReference type="GO" id="GO:0098970">
    <property type="term" value="P:postsynaptic neurotransmitter receptor diffusion trapping"/>
    <property type="evidence" value="ECO:0007669"/>
    <property type="project" value="TreeGrafter"/>
</dbReference>
<dbReference type="NCBIfam" id="TIGR00177">
    <property type="entry name" value="molyb_syn"/>
    <property type="match status" value="1"/>
</dbReference>
<evidence type="ECO:0000256" key="3">
    <source>
        <dbReference type="ARBA" id="ARBA00008339"/>
    </source>
</evidence>
<dbReference type="GO" id="GO:0061599">
    <property type="term" value="F:molybdopterin molybdotransferase activity"/>
    <property type="evidence" value="ECO:0007669"/>
    <property type="project" value="UniProtKB-UniRule"/>
</dbReference>
<dbReference type="GO" id="GO:0099634">
    <property type="term" value="C:postsynaptic specialization membrane"/>
    <property type="evidence" value="ECO:0007669"/>
    <property type="project" value="GOC"/>
</dbReference>
<dbReference type="InterPro" id="IPR005111">
    <property type="entry name" value="MoeA_C_domain_IV"/>
</dbReference>
<evidence type="ECO:0000256" key="2">
    <source>
        <dbReference type="ARBA" id="ARBA00007589"/>
    </source>
</evidence>
<dbReference type="Gene3D" id="2.170.190.11">
    <property type="entry name" value="Molybdopterin biosynthesis moea protein, domain 3"/>
    <property type="match status" value="1"/>
</dbReference>
<dbReference type="SUPFAM" id="SSF63867">
    <property type="entry name" value="MoeA C-terminal domain-like"/>
    <property type="match status" value="1"/>
</dbReference>
<dbReference type="GO" id="GO:0072579">
    <property type="term" value="P:glycine receptor clustering"/>
    <property type="evidence" value="ECO:0007669"/>
    <property type="project" value="TreeGrafter"/>
</dbReference>
<keyword evidence="9" id="KW-1185">Reference proteome</keyword>
<dbReference type="Proteomes" id="UP001175271">
    <property type="component" value="Unassembled WGS sequence"/>
</dbReference>
<dbReference type="GO" id="GO:0046872">
    <property type="term" value="F:metal ion binding"/>
    <property type="evidence" value="ECO:0007669"/>
    <property type="project" value="UniProtKB-UniRule"/>
</dbReference>
<comment type="similarity">
    <text evidence="2">In the N-terminal section; belongs to the MoaB/Mog family.</text>
</comment>
<comment type="similarity">
    <text evidence="6">Belongs to the MoeA family.</text>
</comment>
<comment type="catalytic activity">
    <reaction evidence="6">
        <text>molybdopterin + ATP + H(+) = adenylyl-molybdopterin + diphosphate</text>
        <dbReference type="Rhea" id="RHEA:31331"/>
        <dbReference type="ChEBI" id="CHEBI:15378"/>
        <dbReference type="ChEBI" id="CHEBI:30616"/>
        <dbReference type="ChEBI" id="CHEBI:33019"/>
        <dbReference type="ChEBI" id="CHEBI:58698"/>
        <dbReference type="ChEBI" id="CHEBI:62727"/>
    </reaction>
</comment>
<dbReference type="AlphaFoldDB" id="A0AA39HNR0"/>
<dbReference type="FunFam" id="3.40.980.10:FF:000001">
    <property type="entry name" value="Molybdopterin molybdenumtransferase"/>
    <property type="match status" value="1"/>
</dbReference>
<dbReference type="Gene3D" id="3.40.980.10">
    <property type="entry name" value="MoaB/Mog-like domain"/>
    <property type="match status" value="1"/>
</dbReference>
<evidence type="ECO:0000259" key="7">
    <source>
        <dbReference type="SMART" id="SM00852"/>
    </source>
</evidence>
<keyword evidence="6" id="KW-0460">Magnesium</keyword>
<dbReference type="GO" id="GO:0006777">
    <property type="term" value="P:Mo-molybdopterin cofactor biosynthetic process"/>
    <property type="evidence" value="ECO:0007669"/>
    <property type="project" value="UniProtKB-UniRule"/>
</dbReference>
<dbReference type="InterPro" id="IPR001453">
    <property type="entry name" value="MoaB/Mog_dom"/>
</dbReference>
<dbReference type="InterPro" id="IPR036688">
    <property type="entry name" value="MoeA_C_domain_IV_sf"/>
</dbReference>
<dbReference type="GO" id="GO:0007529">
    <property type="term" value="P:establishment of synaptic specificity at neuromuscular junction"/>
    <property type="evidence" value="ECO:0007669"/>
    <property type="project" value="TreeGrafter"/>
</dbReference>
<evidence type="ECO:0000256" key="6">
    <source>
        <dbReference type="RuleBase" id="RU365090"/>
    </source>
</evidence>
<dbReference type="GO" id="GO:0005524">
    <property type="term" value="F:ATP binding"/>
    <property type="evidence" value="ECO:0007669"/>
    <property type="project" value="UniProtKB-UniRule"/>
</dbReference>
<dbReference type="InterPro" id="IPR005110">
    <property type="entry name" value="MoeA_linker/N"/>
</dbReference>
<reference evidence="8" key="1">
    <citation type="submission" date="2023-06" db="EMBL/GenBank/DDBJ databases">
        <title>Genomic analysis of the entomopathogenic nematode Steinernema hermaphroditum.</title>
        <authorList>
            <person name="Schwarz E.M."/>
            <person name="Heppert J.K."/>
            <person name="Baniya A."/>
            <person name="Schwartz H.T."/>
            <person name="Tan C.-H."/>
            <person name="Antoshechkin I."/>
            <person name="Sternberg P.W."/>
            <person name="Goodrich-Blair H."/>
            <person name="Dillman A.R."/>
        </authorList>
    </citation>
    <scope>NUCLEOTIDE SEQUENCE</scope>
    <source>
        <strain evidence="8">PS9179</strain>
        <tissue evidence="8">Whole animal</tissue>
    </source>
</reference>
<dbReference type="Gene3D" id="3.90.105.10">
    <property type="entry name" value="Molybdopterin biosynthesis moea protein, domain 2"/>
    <property type="match status" value="1"/>
</dbReference>
<keyword evidence="6" id="KW-0808">Transferase</keyword>
<evidence type="ECO:0000313" key="8">
    <source>
        <dbReference type="EMBL" id="KAK0408103.1"/>
    </source>
</evidence>
<evidence type="ECO:0000313" key="9">
    <source>
        <dbReference type="Proteomes" id="UP001175271"/>
    </source>
</evidence>
<name>A0AA39HNR0_9BILA</name>
<dbReference type="SUPFAM" id="SSF53218">
    <property type="entry name" value="Molybdenum cofactor biosynthesis proteins"/>
    <property type="match status" value="1"/>
</dbReference>
<dbReference type="GO" id="GO:0061598">
    <property type="term" value="F:molybdopterin adenylyltransferase activity"/>
    <property type="evidence" value="ECO:0007669"/>
    <property type="project" value="UniProtKB-UniRule"/>
</dbReference>
<dbReference type="Pfam" id="PF03453">
    <property type="entry name" value="MoeA_N"/>
    <property type="match status" value="1"/>
</dbReference>
<feature type="domain" description="MoaB/Mog" evidence="7">
    <location>
        <begin position="198"/>
        <end position="348"/>
    </location>
</feature>